<gene>
    <name evidence="5" type="ORF">LCGC14_2149370</name>
</gene>
<dbReference type="InterPro" id="IPR000340">
    <property type="entry name" value="Dual-sp_phosphatase_cat-dom"/>
</dbReference>
<dbReference type="PANTHER" id="PTHR45961:SF6">
    <property type="entry name" value="IP21249P"/>
    <property type="match status" value="1"/>
</dbReference>
<dbReference type="PANTHER" id="PTHR45961">
    <property type="entry name" value="IP21249P"/>
    <property type="match status" value="1"/>
</dbReference>
<dbReference type="PROSITE" id="PS50056">
    <property type="entry name" value="TYR_PHOSPHATASE_2"/>
    <property type="match status" value="1"/>
</dbReference>
<reference evidence="5" key="1">
    <citation type="journal article" date="2015" name="Nature">
        <title>Complex archaea that bridge the gap between prokaryotes and eukaryotes.</title>
        <authorList>
            <person name="Spang A."/>
            <person name="Saw J.H."/>
            <person name="Jorgensen S.L."/>
            <person name="Zaremba-Niedzwiedzka K."/>
            <person name="Martijn J."/>
            <person name="Lind A.E."/>
            <person name="van Eijk R."/>
            <person name="Schleper C."/>
            <person name="Guy L."/>
            <person name="Ettema T.J."/>
        </authorList>
    </citation>
    <scope>NUCLEOTIDE SEQUENCE</scope>
</reference>
<evidence type="ECO:0000256" key="2">
    <source>
        <dbReference type="ARBA" id="ARBA00022801"/>
    </source>
</evidence>
<dbReference type="CDD" id="cd14498">
    <property type="entry name" value="DSP"/>
    <property type="match status" value="1"/>
</dbReference>
<evidence type="ECO:0000259" key="4">
    <source>
        <dbReference type="PROSITE" id="PS50056"/>
    </source>
</evidence>
<proteinExistence type="inferred from homology"/>
<name>A0A0F9G8Z6_9ZZZZ</name>
<dbReference type="InterPro" id="IPR000387">
    <property type="entry name" value="Tyr_Pase_dom"/>
</dbReference>
<keyword evidence="2" id="KW-0378">Hydrolase</keyword>
<dbReference type="EMBL" id="LAZR01027348">
    <property type="protein sequence ID" value="KKL66000.1"/>
    <property type="molecule type" value="Genomic_DNA"/>
</dbReference>
<evidence type="ECO:0000313" key="5">
    <source>
        <dbReference type="EMBL" id="KKL66000.1"/>
    </source>
</evidence>
<protein>
    <recommendedName>
        <fullName evidence="4">Tyrosine specific protein phosphatases domain-containing protein</fullName>
    </recommendedName>
</protein>
<comment type="similarity">
    <text evidence="1">Belongs to the protein-tyrosine phosphatase family. Non-receptor class dual specificity subfamily.</text>
</comment>
<dbReference type="GO" id="GO:0005737">
    <property type="term" value="C:cytoplasm"/>
    <property type="evidence" value="ECO:0007669"/>
    <property type="project" value="TreeGrafter"/>
</dbReference>
<accession>A0A0F9G8Z6</accession>
<feature type="domain" description="Tyrosine specific protein phosphatases" evidence="4">
    <location>
        <begin position="65"/>
        <end position="138"/>
    </location>
</feature>
<dbReference type="AlphaFoldDB" id="A0A0F9G8Z6"/>
<dbReference type="InterPro" id="IPR029021">
    <property type="entry name" value="Prot-tyrosine_phosphatase-like"/>
</dbReference>
<dbReference type="Gene3D" id="3.90.190.10">
    <property type="entry name" value="Protein tyrosine phosphatase superfamily"/>
    <property type="match status" value="1"/>
</dbReference>
<sequence length="145" mass="16446">MKTHEIIVGLYTRGATWKLSYAQKMSGMEELCYPIVVNLTRKVDYTLRDVTHYVHFPLSDGRLDSKVVDDVEALADALAVEILHNGRNVLVHCNAGRNRSGLLAALIVSKVETMTYKEALEHVRWARPRAVANPHFERYLVKGEL</sequence>
<dbReference type="InterPro" id="IPR016130">
    <property type="entry name" value="Tyr_Pase_AS"/>
</dbReference>
<evidence type="ECO:0000256" key="1">
    <source>
        <dbReference type="ARBA" id="ARBA00008601"/>
    </source>
</evidence>
<dbReference type="GO" id="GO:0004721">
    <property type="term" value="F:phosphoprotein phosphatase activity"/>
    <property type="evidence" value="ECO:0007669"/>
    <property type="project" value="UniProtKB-KW"/>
</dbReference>
<dbReference type="PROSITE" id="PS00383">
    <property type="entry name" value="TYR_PHOSPHATASE_1"/>
    <property type="match status" value="1"/>
</dbReference>
<dbReference type="SUPFAM" id="SSF52799">
    <property type="entry name" value="(Phosphotyrosine protein) phosphatases II"/>
    <property type="match status" value="1"/>
</dbReference>
<dbReference type="Pfam" id="PF00782">
    <property type="entry name" value="DSPc"/>
    <property type="match status" value="1"/>
</dbReference>
<keyword evidence="3" id="KW-0904">Protein phosphatase</keyword>
<comment type="caution">
    <text evidence="5">The sequence shown here is derived from an EMBL/GenBank/DDBJ whole genome shotgun (WGS) entry which is preliminary data.</text>
</comment>
<dbReference type="InterPro" id="IPR052103">
    <property type="entry name" value="Dual_spec_Phospatases"/>
</dbReference>
<evidence type="ECO:0000256" key="3">
    <source>
        <dbReference type="ARBA" id="ARBA00022912"/>
    </source>
</evidence>
<organism evidence="5">
    <name type="scientific">marine sediment metagenome</name>
    <dbReference type="NCBI Taxonomy" id="412755"/>
    <lineage>
        <taxon>unclassified sequences</taxon>
        <taxon>metagenomes</taxon>
        <taxon>ecological metagenomes</taxon>
    </lineage>
</organism>